<dbReference type="Proteomes" id="UP001060215">
    <property type="component" value="Chromosome 15"/>
</dbReference>
<protein>
    <submittedName>
        <fullName evidence="1">Uncharacterized protein</fullName>
    </submittedName>
</protein>
<comment type="caution">
    <text evidence="1">The sequence shown here is derived from an EMBL/GenBank/DDBJ whole genome shotgun (WGS) entry which is preliminary data.</text>
</comment>
<proteinExistence type="predicted"/>
<evidence type="ECO:0000313" key="2">
    <source>
        <dbReference type="Proteomes" id="UP001060215"/>
    </source>
</evidence>
<keyword evidence="2" id="KW-1185">Reference proteome</keyword>
<dbReference type="EMBL" id="CM045772">
    <property type="protein sequence ID" value="KAI7986757.1"/>
    <property type="molecule type" value="Genomic_DNA"/>
</dbReference>
<reference evidence="1 2" key="1">
    <citation type="journal article" date="2022" name="Plant J.">
        <title>Chromosome-level genome of Camellia lanceoleosa provides a valuable resource for understanding genome evolution and self-incompatibility.</title>
        <authorList>
            <person name="Gong W."/>
            <person name="Xiao S."/>
            <person name="Wang L."/>
            <person name="Liao Z."/>
            <person name="Chang Y."/>
            <person name="Mo W."/>
            <person name="Hu G."/>
            <person name="Li W."/>
            <person name="Zhao G."/>
            <person name="Zhu H."/>
            <person name="Hu X."/>
            <person name="Ji K."/>
            <person name="Xiang X."/>
            <person name="Song Q."/>
            <person name="Yuan D."/>
            <person name="Jin S."/>
            <person name="Zhang L."/>
        </authorList>
    </citation>
    <scope>NUCLEOTIDE SEQUENCE [LARGE SCALE GENOMIC DNA]</scope>
    <source>
        <strain evidence="1">SQ_2022a</strain>
    </source>
</reference>
<evidence type="ECO:0000313" key="1">
    <source>
        <dbReference type="EMBL" id="KAI7986757.1"/>
    </source>
</evidence>
<name>A0ACC0FDF2_9ERIC</name>
<organism evidence="1 2">
    <name type="scientific">Camellia lanceoleosa</name>
    <dbReference type="NCBI Taxonomy" id="1840588"/>
    <lineage>
        <taxon>Eukaryota</taxon>
        <taxon>Viridiplantae</taxon>
        <taxon>Streptophyta</taxon>
        <taxon>Embryophyta</taxon>
        <taxon>Tracheophyta</taxon>
        <taxon>Spermatophyta</taxon>
        <taxon>Magnoliopsida</taxon>
        <taxon>eudicotyledons</taxon>
        <taxon>Gunneridae</taxon>
        <taxon>Pentapetalae</taxon>
        <taxon>asterids</taxon>
        <taxon>Ericales</taxon>
        <taxon>Theaceae</taxon>
        <taxon>Camellia</taxon>
    </lineage>
</organism>
<accession>A0ACC0FDF2</accession>
<gene>
    <name evidence="1" type="ORF">LOK49_LG14G01718</name>
</gene>
<sequence length="240" mass="25850">MPKTSSTESSPVKHSKAHSSSYGEELSKLQAKTPVSSFTNFGFQSFSYSCHSHCLGFKICVVQRGSGGTSRYSYKASARESRRNKCETDTQISDTSNEGEINTVAVEEFTPDNEDTKVVNESGIGSENSSSELEGTQCSSNQEKLIETNGSKLSAAAQPFSPGALTHPLNSIAVTSVYDVIASQGMLAEPVEFPPIAARVPCGPRSPLYYRATHSFRMKNGSLKYQIPAMGRSGIKSPKL</sequence>